<evidence type="ECO:0000313" key="3">
    <source>
        <dbReference type="Proteomes" id="UP000199584"/>
    </source>
</evidence>
<name>A0A1I6DNZ2_9FIRM</name>
<gene>
    <name evidence="2" type="ORF">SAMN05660706_11435</name>
</gene>
<dbReference type="AlphaFoldDB" id="A0A1I6DNZ2"/>
<proteinExistence type="predicted"/>
<accession>A0A1I6DNZ2</accession>
<keyword evidence="1" id="KW-0472">Membrane</keyword>
<dbReference type="EMBL" id="FOYM01000014">
    <property type="protein sequence ID" value="SFR07077.1"/>
    <property type="molecule type" value="Genomic_DNA"/>
</dbReference>
<evidence type="ECO:0000256" key="1">
    <source>
        <dbReference type="SAM" id="Phobius"/>
    </source>
</evidence>
<protein>
    <submittedName>
        <fullName evidence="2">Uncharacterized protein</fullName>
    </submittedName>
</protein>
<reference evidence="3" key="1">
    <citation type="submission" date="2016-10" db="EMBL/GenBank/DDBJ databases">
        <authorList>
            <person name="Varghese N."/>
            <person name="Submissions S."/>
        </authorList>
    </citation>
    <scope>NUCLEOTIDE SEQUENCE [LARGE SCALE GENOMIC DNA]</scope>
    <source>
        <strain evidence="3">DSM 3669</strain>
    </source>
</reference>
<keyword evidence="3" id="KW-1185">Reference proteome</keyword>
<keyword evidence="1" id="KW-1133">Transmembrane helix</keyword>
<feature type="transmembrane region" description="Helical" evidence="1">
    <location>
        <begin position="68"/>
        <end position="90"/>
    </location>
</feature>
<organism evidence="2 3">
    <name type="scientific">Desulfoscipio geothermicus DSM 3669</name>
    <dbReference type="NCBI Taxonomy" id="1121426"/>
    <lineage>
        <taxon>Bacteria</taxon>
        <taxon>Bacillati</taxon>
        <taxon>Bacillota</taxon>
        <taxon>Clostridia</taxon>
        <taxon>Eubacteriales</taxon>
        <taxon>Desulfallaceae</taxon>
        <taxon>Desulfoscipio</taxon>
    </lineage>
</organism>
<dbReference type="Proteomes" id="UP000199584">
    <property type="component" value="Unassembled WGS sequence"/>
</dbReference>
<sequence length="102" mass="10636">MFIGKKVHIAMMVLLLLVVFGTVIPDQAFAFDLNKGADDALALMKKIVLIVMLVSATATFLKHQMVAAVVIVIVGSIILATTSLDTLASIGRGLLNLVGGGS</sequence>
<feature type="transmembrane region" description="Helical" evidence="1">
    <location>
        <begin position="40"/>
        <end position="61"/>
    </location>
</feature>
<dbReference type="STRING" id="39060.SAMN05660706_11435"/>
<dbReference type="RefSeq" id="WP_092483470.1">
    <property type="nucleotide sequence ID" value="NZ_FOYM01000014.1"/>
</dbReference>
<keyword evidence="1" id="KW-0812">Transmembrane</keyword>
<evidence type="ECO:0000313" key="2">
    <source>
        <dbReference type="EMBL" id="SFR07077.1"/>
    </source>
</evidence>